<dbReference type="InterPro" id="IPR050298">
    <property type="entry name" value="Gram-neg_bact_OMP"/>
</dbReference>
<dbReference type="AlphaFoldDB" id="A0A099KSQ2"/>
<dbReference type="InterPro" id="IPR023614">
    <property type="entry name" value="Porin_dom_sf"/>
</dbReference>
<dbReference type="Proteomes" id="UP000029843">
    <property type="component" value="Unassembled WGS sequence"/>
</dbReference>
<feature type="domain" description="Porin" evidence="5">
    <location>
        <begin position="55"/>
        <end position="330"/>
    </location>
</feature>
<dbReference type="RefSeq" id="WP_033093428.1">
    <property type="nucleotide sequence ID" value="NZ_JQED01000015.1"/>
</dbReference>
<comment type="caution">
    <text evidence="6">The sequence shown here is derived from an EMBL/GenBank/DDBJ whole genome shotgun (WGS) entry which is preliminary data.</text>
</comment>
<keyword evidence="2 4" id="KW-0732">Signal</keyword>
<organism evidence="6 7">
    <name type="scientific">Colwellia psychrerythraea</name>
    <name type="common">Vibrio psychroerythus</name>
    <dbReference type="NCBI Taxonomy" id="28229"/>
    <lineage>
        <taxon>Bacteria</taxon>
        <taxon>Pseudomonadati</taxon>
        <taxon>Pseudomonadota</taxon>
        <taxon>Gammaproteobacteria</taxon>
        <taxon>Alteromonadales</taxon>
        <taxon>Colwelliaceae</taxon>
        <taxon>Colwellia</taxon>
    </lineage>
</organism>
<dbReference type="SUPFAM" id="SSF56935">
    <property type="entry name" value="Porins"/>
    <property type="match status" value="1"/>
</dbReference>
<feature type="chain" id="PRO_5001949073" description="Porin domain-containing protein" evidence="4">
    <location>
        <begin position="25"/>
        <end position="354"/>
    </location>
</feature>
<proteinExistence type="predicted"/>
<evidence type="ECO:0000256" key="3">
    <source>
        <dbReference type="ARBA" id="ARBA00023136"/>
    </source>
</evidence>
<accession>A0A099KSQ2</accession>
<keyword evidence="3" id="KW-0472">Membrane</keyword>
<evidence type="ECO:0000313" key="7">
    <source>
        <dbReference type="Proteomes" id="UP000029843"/>
    </source>
</evidence>
<name>A0A099KSQ2_COLPS</name>
<dbReference type="GO" id="GO:0009279">
    <property type="term" value="C:cell outer membrane"/>
    <property type="evidence" value="ECO:0007669"/>
    <property type="project" value="UniProtKB-SubCell"/>
</dbReference>
<dbReference type="CDD" id="cd00342">
    <property type="entry name" value="gram_neg_porins"/>
    <property type="match status" value="1"/>
</dbReference>
<dbReference type="Pfam" id="PF13609">
    <property type="entry name" value="Porin_4"/>
    <property type="match status" value="1"/>
</dbReference>
<feature type="signal peptide" evidence="4">
    <location>
        <begin position="1"/>
        <end position="24"/>
    </location>
</feature>
<comment type="subcellular location">
    <subcellularLocation>
        <location evidence="1">Cell outer membrane</location>
        <topology evidence="1">Multi-pass membrane protein</topology>
    </subcellularLocation>
</comment>
<reference evidence="6 7" key="1">
    <citation type="submission" date="2014-08" db="EMBL/GenBank/DDBJ databases">
        <title>Genomic and Phenotypic Diversity of Colwellia psychrerythraea strains from Disparate Marine Basins.</title>
        <authorList>
            <person name="Techtmann S.M."/>
            <person name="Stelling S.C."/>
            <person name="Utturkar S.M."/>
            <person name="Alshibli N."/>
            <person name="Harris A."/>
            <person name="Brown S.D."/>
            <person name="Hazen T.C."/>
        </authorList>
    </citation>
    <scope>NUCLEOTIDE SEQUENCE [LARGE SCALE GENOMIC DNA]</scope>
    <source>
        <strain evidence="6 7">ND2E</strain>
    </source>
</reference>
<evidence type="ECO:0000256" key="4">
    <source>
        <dbReference type="SAM" id="SignalP"/>
    </source>
</evidence>
<protein>
    <recommendedName>
        <fullName evidence="5">Porin domain-containing protein</fullName>
    </recommendedName>
</protein>
<dbReference type="PANTHER" id="PTHR34501">
    <property type="entry name" value="PROTEIN YDDL-RELATED"/>
    <property type="match status" value="1"/>
</dbReference>
<dbReference type="Gene3D" id="2.40.160.10">
    <property type="entry name" value="Porin"/>
    <property type="match status" value="1"/>
</dbReference>
<dbReference type="PATRIC" id="fig|28229.4.peg.1732"/>
<dbReference type="PANTHER" id="PTHR34501:SF2">
    <property type="entry name" value="OUTER MEMBRANE PORIN F-RELATED"/>
    <property type="match status" value="1"/>
</dbReference>
<evidence type="ECO:0000259" key="5">
    <source>
        <dbReference type="Pfam" id="PF13609"/>
    </source>
</evidence>
<gene>
    <name evidence="6" type="ORF">ND2E_2696</name>
</gene>
<evidence type="ECO:0000256" key="2">
    <source>
        <dbReference type="ARBA" id="ARBA00022729"/>
    </source>
</evidence>
<dbReference type="OrthoDB" id="784582at2"/>
<sequence precursor="true">MNNIKFKKSLITLALVLPAFASYAETSEESLKKQLTEIQTRLAQLEESKKPAATSDNTAINFYGSLRPTFGLTSSDSKDSWDVGDALSRIGIAAEHKLSNGMTGFAKGEFKVQIQGDAHFGDARKAYVGIKGDFGRVAIGKQDTTQYAIIGDPVDIFNRASTPLAYDDASPFRQQEMVSYRKSFGNLEFRIEGQFKGETDVEGSDLVNGGFKYTGDSFTVAAAYLTKDLAGTDENTVGISGSKSFGDLYIAAAYQDIDRGGNGQDRTTIDIAGAYKINNTYKVKMGYSVFSDDLMPVDSTEITRINATVEWHGSPDFYLFAEVQNNNYEDEIEGSREDNNQFTVGMRYNFDYSF</sequence>
<evidence type="ECO:0000256" key="1">
    <source>
        <dbReference type="ARBA" id="ARBA00004571"/>
    </source>
</evidence>
<dbReference type="GO" id="GO:0015288">
    <property type="term" value="F:porin activity"/>
    <property type="evidence" value="ECO:0007669"/>
    <property type="project" value="InterPro"/>
</dbReference>
<dbReference type="EMBL" id="JQED01000015">
    <property type="protein sequence ID" value="KGJ93230.1"/>
    <property type="molecule type" value="Genomic_DNA"/>
</dbReference>
<evidence type="ECO:0000313" key="6">
    <source>
        <dbReference type="EMBL" id="KGJ93230.1"/>
    </source>
</evidence>
<dbReference type="InterPro" id="IPR033900">
    <property type="entry name" value="Gram_neg_porin_domain"/>
</dbReference>